<keyword evidence="2" id="KW-1185">Reference proteome</keyword>
<gene>
    <name evidence="1" type="ORF">BDR25DRAFT_350064</name>
</gene>
<organism evidence="1 2">
    <name type="scientific">Lindgomyces ingoldianus</name>
    <dbReference type="NCBI Taxonomy" id="673940"/>
    <lineage>
        <taxon>Eukaryota</taxon>
        <taxon>Fungi</taxon>
        <taxon>Dikarya</taxon>
        <taxon>Ascomycota</taxon>
        <taxon>Pezizomycotina</taxon>
        <taxon>Dothideomycetes</taxon>
        <taxon>Pleosporomycetidae</taxon>
        <taxon>Pleosporales</taxon>
        <taxon>Lindgomycetaceae</taxon>
        <taxon>Lindgomyces</taxon>
    </lineage>
</organism>
<accession>A0ACB6RAJ0</accession>
<dbReference type="EMBL" id="MU003495">
    <property type="protein sequence ID" value="KAF2475778.1"/>
    <property type="molecule type" value="Genomic_DNA"/>
</dbReference>
<proteinExistence type="predicted"/>
<reference evidence="1" key="1">
    <citation type="journal article" date="2020" name="Stud. Mycol.">
        <title>101 Dothideomycetes genomes: a test case for predicting lifestyles and emergence of pathogens.</title>
        <authorList>
            <person name="Haridas S."/>
            <person name="Albert R."/>
            <person name="Binder M."/>
            <person name="Bloem J."/>
            <person name="Labutti K."/>
            <person name="Salamov A."/>
            <person name="Andreopoulos B."/>
            <person name="Baker S."/>
            <person name="Barry K."/>
            <person name="Bills G."/>
            <person name="Bluhm B."/>
            <person name="Cannon C."/>
            <person name="Castanera R."/>
            <person name="Culley D."/>
            <person name="Daum C."/>
            <person name="Ezra D."/>
            <person name="Gonzalez J."/>
            <person name="Henrissat B."/>
            <person name="Kuo A."/>
            <person name="Liang C."/>
            <person name="Lipzen A."/>
            <person name="Lutzoni F."/>
            <person name="Magnuson J."/>
            <person name="Mondo S."/>
            <person name="Nolan M."/>
            <person name="Ohm R."/>
            <person name="Pangilinan J."/>
            <person name="Park H.-J."/>
            <person name="Ramirez L."/>
            <person name="Alfaro M."/>
            <person name="Sun H."/>
            <person name="Tritt A."/>
            <person name="Yoshinaga Y."/>
            <person name="Zwiers L.-H."/>
            <person name="Turgeon B."/>
            <person name="Goodwin S."/>
            <person name="Spatafora J."/>
            <person name="Crous P."/>
            <person name="Grigoriev I."/>
        </authorList>
    </citation>
    <scope>NUCLEOTIDE SEQUENCE</scope>
    <source>
        <strain evidence="1">ATCC 200398</strain>
    </source>
</reference>
<evidence type="ECO:0000313" key="1">
    <source>
        <dbReference type="EMBL" id="KAF2475778.1"/>
    </source>
</evidence>
<protein>
    <submittedName>
        <fullName evidence="1">Uncharacterized protein</fullName>
    </submittedName>
</protein>
<evidence type="ECO:0000313" key="2">
    <source>
        <dbReference type="Proteomes" id="UP000799755"/>
    </source>
</evidence>
<sequence>MTLLYQEDLSTQGSEKDGRFGFQPSPVALALRLKLDLSNEISVGDGEKLERDEGLINTEVLRGANLRASNCTLTDKAWSFTEAPAHVESRLQHASSSDIVMDVSARKDWLRGKLALHSRDLERNDGMFAQPKVEWAWNEGSFVDRLRLCRHSVVEHGCSGLLGCWGHHCRPAGGNAHDLTFAFFGTGSMTNTKPFLSLLFQFKFWAQFPAKIILCILRFPYSSFPHRSQSFWECFVPLFFAQDSAVVHTSCRASFHAAISVPASHHLQALTTDCKRNIVRKGNESEEIRPRPTLNQEKVRSNHREYHVSLGLQFNWVTDIPHSPRDLFTAMVRQQKIPIPERCRTHRSTPGEGLHPSSTVWGDTACIYEWILSSFYLSLLTSIASASYHYQVATLRYLFHANAAFPQPITLLYFRSAINRRTYLSPSYLRKSSVMTHQYPAYKQLEIKFQVRPLIYFLLHLLCNLTARLITPRNFSMTGLLNLLVSHFPSLKSPRYLRGASSLSPDDVFSESFTDTETYLPSIDYEKVNKTPSTSLMPLIISSPSFRRHRGNMNSTYLSVTGLALTSACSTEEKPLSGERLVVNDLYDINWNERQKPGVSRKDLSRSKKARFRGLKLLHSIRVETTTSIPKSLRVQYRGLCSPSLTGKQFFGMRIANASLPLGGILPITQIFDPHCIHQLAHLKRSSSYRKLMILPDEFWPKLPLTIGIIAAERCDAMLADLVVDLADARVYMPERRIKGLKEFR</sequence>
<comment type="caution">
    <text evidence="1">The sequence shown here is derived from an EMBL/GenBank/DDBJ whole genome shotgun (WGS) entry which is preliminary data.</text>
</comment>
<dbReference type="Proteomes" id="UP000799755">
    <property type="component" value="Unassembled WGS sequence"/>
</dbReference>
<name>A0ACB6RAJ0_9PLEO</name>